<accession>A0A1I0CNV0</accession>
<dbReference type="EMBL" id="FOHK01000005">
    <property type="protein sequence ID" value="SET20913.1"/>
    <property type="molecule type" value="Genomic_DNA"/>
</dbReference>
<evidence type="ECO:0000313" key="3">
    <source>
        <dbReference type="EMBL" id="SET20913.1"/>
    </source>
</evidence>
<dbReference type="GO" id="GO:0009244">
    <property type="term" value="P:lipopolysaccharide core region biosynthetic process"/>
    <property type="evidence" value="ECO:0007669"/>
    <property type="project" value="TreeGrafter"/>
</dbReference>
<dbReference type="AlphaFoldDB" id="A0A1I0CNV0"/>
<dbReference type="Proteomes" id="UP000199308">
    <property type="component" value="Unassembled WGS sequence"/>
</dbReference>
<dbReference type="InterPro" id="IPR051199">
    <property type="entry name" value="LPS_LOS_Heptosyltrfase"/>
</dbReference>
<name>A0A1I0CNV0_THASX</name>
<gene>
    <name evidence="3" type="ORF">SAMN05660429_01257</name>
</gene>
<evidence type="ECO:0000256" key="1">
    <source>
        <dbReference type="ARBA" id="ARBA00022676"/>
    </source>
</evidence>
<dbReference type="Pfam" id="PF01075">
    <property type="entry name" value="Glyco_transf_9"/>
    <property type="match status" value="1"/>
</dbReference>
<dbReference type="GO" id="GO:0005829">
    <property type="term" value="C:cytosol"/>
    <property type="evidence" value="ECO:0007669"/>
    <property type="project" value="TreeGrafter"/>
</dbReference>
<evidence type="ECO:0000313" key="4">
    <source>
        <dbReference type="Proteomes" id="UP000199308"/>
    </source>
</evidence>
<proteinExistence type="predicted"/>
<dbReference type="OrthoDB" id="9781892at2"/>
<dbReference type="CDD" id="cd03789">
    <property type="entry name" value="GT9_LPS_heptosyltransferase"/>
    <property type="match status" value="1"/>
</dbReference>
<keyword evidence="1" id="KW-0328">Glycosyltransferase</keyword>
<dbReference type="RefSeq" id="WP_093328562.1">
    <property type="nucleotide sequence ID" value="NZ_AP027363.1"/>
</dbReference>
<dbReference type="GO" id="GO:0008713">
    <property type="term" value="F:ADP-heptose-lipopolysaccharide heptosyltransferase activity"/>
    <property type="evidence" value="ECO:0007669"/>
    <property type="project" value="TreeGrafter"/>
</dbReference>
<dbReference type="PANTHER" id="PTHR30160:SF21">
    <property type="entry name" value="LIPOPOLYSACCHARIDE CORE HEPTOSYLTRANSFERASE OPSX"/>
    <property type="match status" value="1"/>
</dbReference>
<sequence>MTDNTITLKNICILRLSAIGDVCHAVALVQYLQQQLPQCKITWIVGKVEAQLIKSLNLSNVSLVAFDKKAGLKSYFALKRQLNGQEFDALLHMQTATRASAASLFIKAKRKIGFDVKRSRELQRLFVNEFIAEQENPHVAEGFMAFAQALGLPYKQPTWSVKPDAQSSLWANNIVTSNRPIALICASASKDERNWHTEHYAAVADHIHNQGYKVILVGGNTQREQALSENIIAKSTTKPASLVGKTSLPQLLAIIDRARFIVAPDTGPVHMAVMVNTPVIGLYAHSNPDRTGPYLYPQYTISCYQQHIEAQQHKSLADIPWGKRAKGEDLMDSISLPSVIDTIDKVITTQLSATI</sequence>
<keyword evidence="2 3" id="KW-0808">Transferase</keyword>
<dbReference type="Gene3D" id="3.40.50.2000">
    <property type="entry name" value="Glycogen Phosphorylase B"/>
    <property type="match status" value="2"/>
</dbReference>
<dbReference type="PANTHER" id="PTHR30160">
    <property type="entry name" value="TETRAACYLDISACCHARIDE 4'-KINASE-RELATED"/>
    <property type="match status" value="1"/>
</dbReference>
<reference evidence="3 4" key="1">
    <citation type="submission" date="2016-10" db="EMBL/GenBank/DDBJ databases">
        <authorList>
            <person name="de Groot N.N."/>
        </authorList>
    </citation>
    <scope>NUCLEOTIDE SEQUENCE [LARGE SCALE GENOMIC DNA]</scope>
    <source>
        <strain evidence="3 4">DSM 19706</strain>
    </source>
</reference>
<dbReference type="STRING" id="349064.SAMN05660429_01257"/>
<protein>
    <submittedName>
        <fullName evidence="3">Heptosyltransferase I</fullName>
    </submittedName>
</protein>
<dbReference type="InterPro" id="IPR002201">
    <property type="entry name" value="Glyco_trans_9"/>
</dbReference>
<evidence type="ECO:0000256" key="2">
    <source>
        <dbReference type="ARBA" id="ARBA00022679"/>
    </source>
</evidence>
<keyword evidence="4" id="KW-1185">Reference proteome</keyword>
<organism evidence="3 4">
    <name type="scientific">Thalassotalea agarivorans</name>
    <name type="common">Thalassomonas agarivorans</name>
    <dbReference type="NCBI Taxonomy" id="349064"/>
    <lineage>
        <taxon>Bacteria</taxon>
        <taxon>Pseudomonadati</taxon>
        <taxon>Pseudomonadota</taxon>
        <taxon>Gammaproteobacteria</taxon>
        <taxon>Alteromonadales</taxon>
        <taxon>Colwelliaceae</taxon>
        <taxon>Thalassotalea</taxon>
    </lineage>
</organism>
<dbReference type="SUPFAM" id="SSF53756">
    <property type="entry name" value="UDP-Glycosyltransferase/glycogen phosphorylase"/>
    <property type="match status" value="1"/>
</dbReference>